<comment type="caution">
    <text evidence="1">The sequence shown here is derived from an EMBL/GenBank/DDBJ whole genome shotgun (WGS) entry which is preliminary data.</text>
</comment>
<reference evidence="1" key="2">
    <citation type="submission" date="2021-02" db="EMBL/GenBank/DDBJ databases">
        <authorList>
            <person name="Kimball J.A."/>
            <person name="Haas M.W."/>
            <person name="Macchietto M."/>
            <person name="Kono T."/>
            <person name="Duquette J."/>
            <person name="Shao M."/>
        </authorList>
    </citation>
    <scope>NUCLEOTIDE SEQUENCE</scope>
    <source>
        <tissue evidence="1">Fresh leaf tissue</tissue>
    </source>
</reference>
<dbReference type="EMBL" id="JAAALK010000288">
    <property type="protein sequence ID" value="KAG8054542.1"/>
    <property type="molecule type" value="Genomic_DNA"/>
</dbReference>
<protein>
    <submittedName>
        <fullName evidence="1">Uncharacterized protein</fullName>
    </submittedName>
</protein>
<gene>
    <name evidence="1" type="ORF">GUJ93_ZPchr0001g30717</name>
</gene>
<proteinExistence type="predicted"/>
<dbReference type="Proteomes" id="UP000729402">
    <property type="component" value="Unassembled WGS sequence"/>
</dbReference>
<sequence>MEREEKKPKALGALSLARSIDWTPGQAALALPLLAGDHPLALHARDPGGRTRPYARQAGAFPYLPLPRLIPLLLGAYALRLLCSCTVAACCCYPQSTGHRAQATGHCEYHAFPCLLEHL</sequence>
<name>A0A8J5V258_ZIZPA</name>
<reference evidence="1" key="1">
    <citation type="journal article" date="2021" name="bioRxiv">
        <title>Whole Genome Assembly and Annotation of Northern Wild Rice, Zizania palustris L., Supports a Whole Genome Duplication in the Zizania Genus.</title>
        <authorList>
            <person name="Haas M."/>
            <person name="Kono T."/>
            <person name="Macchietto M."/>
            <person name="Millas R."/>
            <person name="McGilp L."/>
            <person name="Shao M."/>
            <person name="Duquette J."/>
            <person name="Hirsch C.N."/>
            <person name="Kimball J."/>
        </authorList>
    </citation>
    <scope>NUCLEOTIDE SEQUENCE</scope>
    <source>
        <tissue evidence="1">Fresh leaf tissue</tissue>
    </source>
</reference>
<organism evidence="1 2">
    <name type="scientific">Zizania palustris</name>
    <name type="common">Northern wild rice</name>
    <dbReference type="NCBI Taxonomy" id="103762"/>
    <lineage>
        <taxon>Eukaryota</taxon>
        <taxon>Viridiplantae</taxon>
        <taxon>Streptophyta</taxon>
        <taxon>Embryophyta</taxon>
        <taxon>Tracheophyta</taxon>
        <taxon>Spermatophyta</taxon>
        <taxon>Magnoliopsida</taxon>
        <taxon>Liliopsida</taxon>
        <taxon>Poales</taxon>
        <taxon>Poaceae</taxon>
        <taxon>BOP clade</taxon>
        <taxon>Oryzoideae</taxon>
        <taxon>Oryzeae</taxon>
        <taxon>Zizaniinae</taxon>
        <taxon>Zizania</taxon>
    </lineage>
</organism>
<dbReference type="AlphaFoldDB" id="A0A8J5V258"/>
<evidence type="ECO:0000313" key="2">
    <source>
        <dbReference type="Proteomes" id="UP000729402"/>
    </source>
</evidence>
<evidence type="ECO:0000313" key="1">
    <source>
        <dbReference type="EMBL" id="KAG8054542.1"/>
    </source>
</evidence>
<keyword evidence="2" id="KW-1185">Reference proteome</keyword>
<accession>A0A8J5V258</accession>